<evidence type="ECO:0000313" key="12">
    <source>
        <dbReference type="EMBL" id="MBC1179077.1"/>
    </source>
</evidence>
<evidence type="ECO:0000256" key="5">
    <source>
        <dbReference type="ARBA" id="ARBA00022833"/>
    </source>
</evidence>
<feature type="domain" description="C2H2-type" evidence="11">
    <location>
        <begin position="11"/>
        <end position="38"/>
    </location>
</feature>
<evidence type="ECO:0000256" key="3">
    <source>
        <dbReference type="ARBA" id="ARBA00022737"/>
    </source>
</evidence>
<dbReference type="PROSITE" id="PS00028">
    <property type="entry name" value="ZINC_FINGER_C2H2_1"/>
    <property type="match status" value="2"/>
</dbReference>
<keyword evidence="3" id="KW-0677">Repeat</keyword>
<sequence length="103" mass="12241">MNYKHGLKKEFVCNVCKKDFATADALRYHLTIHTGDRPYPCPFCPKSFKINSELRKHYRAHKELTVKCPSCSLYCLNEEDLRKHIRRFPSHDITHVYVEEVDE</sequence>
<dbReference type="InterPro" id="IPR013087">
    <property type="entry name" value="Znf_C2H2_type"/>
</dbReference>
<dbReference type="GO" id="GO:0000785">
    <property type="term" value="C:chromatin"/>
    <property type="evidence" value="ECO:0007669"/>
    <property type="project" value="UniProtKB-ARBA"/>
</dbReference>
<dbReference type="SUPFAM" id="SSF57667">
    <property type="entry name" value="beta-beta-alpha zinc fingers"/>
    <property type="match status" value="1"/>
</dbReference>
<comment type="subcellular location">
    <subcellularLocation>
        <location evidence="1">Nucleus</location>
    </subcellularLocation>
</comment>
<dbReference type="Proteomes" id="UP000092461">
    <property type="component" value="Unassembled WGS sequence"/>
</dbReference>
<evidence type="ECO:0000256" key="9">
    <source>
        <dbReference type="ARBA" id="ARBA00023242"/>
    </source>
</evidence>
<name>A0A1B0CEP2_LUTLO</name>
<evidence type="ECO:0000256" key="8">
    <source>
        <dbReference type="ARBA" id="ARBA00023163"/>
    </source>
</evidence>
<keyword evidence="5" id="KW-0862">Zinc</keyword>
<proteinExistence type="predicted"/>
<dbReference type="Pfam" id="PF00096">
    <property type="entry name" value="zf-C2H2"/>
    <property type="match status" value="2"/>
</dbReference>
<keyword evidence="2" id="KW-0479">Metal-binding</keyword>
<evidence type="ECO:0000313" key="13">
    <source>
        <dbReference type="EnsemblMetazoa" id="LLOJ002812-PA"/>
    </source>
</evidence>
<dbReference type="EMBL" id="GITU01010374">
    <property type="protein sequence ID" value="MBC1179077.1"/>
    <property type="molecule type" value="Transcribed_RNA"/>
</dbReference>
<dbReference type="GO" id="GO:0003682">
    <property type="term" value="F:chromatin binding"/>
    <property type="evidence" value="ECO:0007669"/>
    <property type="project" value="UniProtKB-ARBA"/>
</dbReference>
<keyword evidence="7" id="KW-0238">DNA-binding</keyword>
<dbReference type="GO" id="GO:0043565">
    <property type="term" value="F:sequence-specific DNA binding"/>
    <property type="evidence" value="ECO:0007669"/>
    <property type="project" value="UniProtKB-ARBA"/>
</dbReference>
<dbReference type="FunFam" id="3.30.160.60:FF:000690">
    <property type="entry name" value="Zinc finger protein 354C"/>
    <property type="match status" value="1"/>
</dbReference>
<evidence type="ECO:0000256" key="10">
    <source>
        <dbReference type="PROSITE-ProRule" id="PRU00042"/>
    </source>
</evidence>
<evidence type="ECO:0000256" key="6">
    <source>
        <dbReference type="ARBA" id="ARBA00023015"/>
    </source>
</evidence>
<dbReference type="EMBL" id="AJWK01009048">
    <property type="status" value="NOT_ANNOTATED_CDS"/>
    <property type="molecule type" value="Genomic_DNA"/>
</dbReference>
<dbReference type="EnsemblMetazoa" id="LLOJ002812-RA">
    <property type="protein sequence ID" value="LLOJ002812-PA"/>
    <property type="gene ID" value="LLOJ002812"/>
</dbReference>
<dbReference type="VEuPathDB" id="VectorBase:LLONM1_007331"/>
<reference evidence="13" key="3">
    <citation type="submission" date="2020-05" db="UniProtKB">
        <authorList>
            <consortium name="EnsemblMetazoa"/>
        </authorList>
    </citation>
    <scope>IDENTIFICATION</scope>
    <source>
        <strain evidence="13">Jacobina</strain>
    </source>
</reference>
<dbReference type="PANTHER" id="PTHR16515">
    <property type="entry name" value="PR DOMAIN ZINC FINGER PROTEIN"/>
    <property type="match status" value="1"/>
</dbReference>
<dbReference type="SMART" id="SM00355">
    <property type="entry name" value="ZnF_C2H2"/>
    <property type="match status" value="3"/>
</dbReference>
<dbReference type="GO" id="GO:0005634">
    <property type="term" value="C:nucleus"/>
    <property type="evidence" value="ECO:0007669"/>
    <property type="project" value="UniProtKB-SubCell"/>
</dbReference>
<dbReference type="GO" id="GO:0008270">
    <property type="term" value="F:zinc ion binding"/>
    <property type="evidence" value="ECO:0007669"/>
    <property type="project" value="UniProtKB-KW"/>
</dbReference>
<keyword evidence="9" id="KW-0539">Nucleus</keyword>
<dbReference type="InterPro" id="IPR050331">
    <property type="entry name" value="Zinc_finger"/>
</dbReference>
<keyword evidence="14" id="KW-1185">Reference proteome</keyword>
<reference evidence="14" key="1">
    <citation type="submission" date="2012-05" db="EMBL/GenBank/DDBJ databases">
        <title>Whole Genome Assembly of Lutzomyia longipalpis.</title>
        <authorList>
            <person name="Richards S."/>
            <person name="Qu C."/>
            <person name="Dillon R."/>
            <person name="Worley K."/>
            <person name="Scherer S."/>
            <person name="Batterton M."/>
            <person name="Taylor A."/>
            <person name="Hawes A."/>
            <person name="Hernandez B."/>
            <person name="Kovar C."/>
            <person name="Mandapat C."/>
            <person name="Pham C."/>
            <person name="Qu C."/>
            <person name="Jing C."/>
            <person name="Bess C."/>
            <person name="Bandaranaike D."/>
            <person name="Ngo D."/>
            <person name="Ongeri F."/>
            <person name="Arias F."/>
            <person name="Lara F."/>
            <person name="Weissenberger G."/>
            <person name="Kamau G."/>
            <person name="Han H."/>
            <person name="Shen H."/>
            <person name="Dinh H."/>
            <person name="Khalil I."/>
            <person name="Jones J."/>
            <person name="Shafer J."/>
            <person name="Jayaseelan J."/>
            <person name="Quiroz J."/>
            <person name="Blankenburg K."/>
            <person name="Nguyen L."/>
            <person name="Jackson L."/>
            <person name="Francisco L."/>
            <person name="Tang L.-Y."/>
            <person name="Pu L.-L."/>
            <person name="Perales L."/>
            <person name="Lorensuhewa L."/>
            <person name="Munidasa M."/>
            <person name="Coyle M."/>
            <person name="Taylor M."/>
            <person name="Puazo M."/>
            <person name="Firestine M."/>
            <person name="Scheel M."/>
            <person name="Javaid M."/>
            <person name="Wang M."/>
            <person name="Li M."/>
            <person name="Tabassum N."/>
            <person name="Saada N."/>
            <person name="Osuji N."/>
            <person name="Aqrawi P."/>
            <person name="Fu Q."/>
            <person name="Thornton R."/>
            <person name="Raj R."/>
            <person name="Goodspeed R."/>
            <person name="Mata R."/>
            <person name="Najjar R."/>
            <person name="Gubbala S."/>
            <person name="Lee S."/>
            <person name="Denson S."/>
            <person name="Patil S."/>
            <person name="Macmil S."/>
            <person name="Qi S."/>
            <person name="Matskevitch T."/>
            <person name="Palculict T."/>
            <person name="Mathew T."/>
            <person name="Vee V."/>
            <person name="Velamala V."/>
            <person name="Korchina V."/>
            <person name="Cai W."/>
            <person name="Liu W."/>
            <person name="Dai W."/>
            <person name="Zou X."/>
            <person name="Zhu Y."/>
            <person name="Zhang Y."/>
            <person name="Wu Y.-Q."/>
            <person name="Xin Y."/>
            <person name="Nazarath L."/>
            <person name="Kovar C."/>
            <person name="Han Y."/>
            <person name="Muzny D."/>
            <person name="Gibbs R."/>
        </authorList>
    </citation>
    <scope>NUCLEOTIDE SEQUENCE [LARGE SCALE GENOMIC DNA]</scope>
    <source>
        <strain evidence="14">Jacobina</strain>
    </source>
</reference>
<accession>A0A1B0CEP2</accession>
<dbReference type="GO" id="GO:0040029">
    <property type="term" value="P:epigenetic regulation of gene expression"/>
    <property type="evidence" value="ECO:0007669"/>
    <property type="project" value="UniProtKB-ARBA"/>
</dbReference>
<evidence type="ECO:0000256" key="4">
    <source>
        <dbReference type="ARBA" id="ARBA00022771"/>
    </source>
</evidence>
<dbReference type="Gene3D" id="3.30.160.60">
    <property type="entry name" value="Classic Zinc Finger"/>
    <property type="match status" value="2"/>
</dbReference>
<feature type="domain" description="C2H2-type" evidence="11">
    <location>
        <begin position="39"/>
        <end position="61"/>
    </location>
</feature>
<keyword evidence="8" id="KW-0804">Transcription</keyword>
<evidence type="ECO:0000313" key="14">
    <source>
        <dbReference type="Proteomes" id="UP000092461"/>
    </source>
</evidence>
<dbReference type="VEuPathDB" id="VectorBase:LLOJ002812"/>
<protein>
    <recommendedName>
        <fullName evidence="11">C2H2-type domain-containing protein</fullName>
    </recommendedName>
</protein>
<dbReference type="AlphaFoldDB" id="A0A1B0CEP2"/>
<evidence type="ECO:0000256" key="7">
    <source>
        <dbReference type="ARBA" id="ARBA00023125"/>
    </source>
</evidence>
<keyword evidence="4 10" id="KW-0863">Zinc-finger</keyword>
<evidence type="ECO:0000256" key="2">
    <source>
        <dbReference type="ARBA" id="ARBA00022723"/>
    </source>
</evidence>
<organism evidence="13 14">
    <name type="scientific">Lutzomyia longipalpis</name>
    <name type="common">Sand fly</name>
    <dbReference type="NCBI Taxonomy" id="7200"/>
    <lineage>
        <taxon>Eukaryota</taxon>
        <taxon>Metazoa</taxon>
        <taxon>Ecdysozoa</taxon>
        <taxon>Arthropoda</taxon>
        <taxon>Hexapoda</taxon>
        <taxon>Insecta</taxon>
        <taxon>Pterygota</taxon>
        <taxon>Neoptera</taxon>
        <taxon>Endopterygota</taxon>
        <taxon>Diptera</taxon>
        <taxon>Nematocera</taxon>
        <taxon>Psychodoidea</taxon>
        <taxon>Psychodidae</taxon>
        <taxon>Lutzomyia</taxon>
        <taxon>Lutzomyia</taxon>
    </lineage>
</organism>
<keyword evidence="6" id="KW-0805">Transcription regulation</keyword>
<evidence type="ECO:0000256" key="1">
    <source>
        <dbReference type="ARBA" id="ARBA00004123"/>
    </source>
</evidence>
<dbReference type="InterPro" id="IPR036236">
    <property type="entry name" value="Znf_C2H2_sf"/>
</dbReference>
<evidence type="ECO:0000259" key="11">
    <source>
        <dbReference type="PROSITE" id="PS50157"/>
    </source>
</evidence>
<dbReference type="PANTHER" id="PTHR16515:SF49">
    <property type="entry name" value="GASTRULA ZINC FINGER PROTEIN XLCGF49.1-LIKE-RELATED"/>
    <property type="match status" value="1"/>
</dbReference>
<reference evidence="12" key="2">
    <citation type="journal article" date="2020" name="BMC">
        <title>Leishmania infection induces a limited differential gene expression in the sand fly midgut.</title>
        <authorList>
            <person name="Coutinho-Abreu I.V."/>
            <person name="Serafim T.D."/>
            <person name="Meneses C."/>
            <person name="Kamhawi S."/>
            <person name="Oliveira F."/>
            <person name="Valenzuela J.G."/>
        </authorList>
    </citation>
    <scope>NUCLEOTIDE SEQUENCE</scope>
    <source>
        <strain evidence="12">Jacobina</strain>
        <tissue evidence="12">Midgut</tissue>
    </source>
</reference>
<dbReference type="PROSITE" id="PS50157">
    <property type="entry name" value="ZINC_FINGER_C2H2_2"/>
    <property type="match status" value="2"/>
</dbReference>